<dbReference type="PRINTS" id="PR00385">
    <property type="entry name" value="P450"/>
</dbReference>
<dbReference type="InterPro" id="IPR002401">
    <property type="entry name" value="Cyt_P450_E_grp-I"/>
</dbReference>
<dbReference type="Pfam" id="PF00067">
    <property type="entry name" value="p450"/>
    <property type="match status" value="1"/>
</dbReference>
<comment type="similarity">
    <text evidence="1 8">Belongs to the cytochrome P450 family.</text>
</comment>
<dbReference type="PRINTS" id="PR00463">
    <property type="entry name" value="EP450I"/>
</dbReference>
<gene>
    <name evidence="9" type="primary">cyp135B1_3</name>
    <name evidence="9" type="ORF">MHEL_50550</name>
</gene>
<name>A0A7I7TC14_9MYCO</name>
<evidence type="ECO:0000256" key="7">
    <source>
        <dbReference type="PIRSR" id="PIRSR602401-1"/>
    </source>
</evidence>
<dbReference type="InterPro" id="IPR001128">
    <property type="entry name" value="Cyt_P450"/>
</dbReference>
<dbReference type="PANTHER" id="PTHR24291:SF50">
    <property type="entry name" value="BIFUNCTIONAL ALBAFLAVENONE MONOOXYGENASE_TERPENE SYNTHASE"/>
    <property type="match status" value="1"/>
</dbReference>
<organism evidence="9 10">
    <name type="scientific">Mycolicibacterium helvum</name>
    <dbReference type="NCBI Taxonomy" id="1534349"/>
    <lineage>
        <taxon>Bacteria</taxon>
        <taxon>Bacillati</taxon>
        <taxon>Actinomycetota</taxon>
        <taxon>Actinomycetes</taxon>
        <taxon>Mycobacteriales</taxon>
        <taxon>Mycobacteriaceae</taxon>
        <taxon>Mycolicibacterium</taxon>
    </lineage>
</organism>
<evidence type="ECO:0000313" key="10">
    <source>
        <dbReference type="Proteomes" id="UP000467148"/>
    </source>
</evidence>
<proteinExistence type="inferred from homology"/>
<dbReference type="GO" id="GO:0005506">
    <property type="term" value="F:iron ion binding"/>
    <property type="evidence" value="ECO:0007669"/>
    <property type="project" value="InterPro"/>
</dbReference>
<reference evidence="9 10" key="1">
    <citation type="journal article" date="2019" name="Emerg. Microbes Infect.">
        <title>Comprehensive subspecies identification of 175 nontuberculous mycobacteria species based on 7547 genomic profiles.</title>
        <authorList>
            <person name="Matsumoto Y."/>
            <person name="Kinjo T."/>
            <person name="Motooka D."/>
            <person name="Nabeya D."/>
            <person name="Jung N."/>
            <person name="Uechi K."/>
            <person name="Horii T."/>
            <person name="Iida T."/>
            <person name="Fujita J."/>
            <person name="Nakamura S."/>
        </authorList>
    </citation>
    <scope>NUCLEOTIDE SEQUENCE [LARGE SCALE GENOMIC DNA]</scope>
    <source>
        <strain evidence="9 10">JCM 30396</strain>
    </source>
</reference>
<dbReference type="PANTHER" id="PTHR24291">
    <property type="entry name" value="CYTOCHROME P450 FAMILY 4"/>
    <property type="match status" value="1"/>
</dbReference>
<evidence type="ECO:0000256" key="3">
    <source>
        <dbReference type="ARBA" id="ARBA00022723"/>
    </source>
</evidence>
<dbReference type="Gene3D" id="1.10.630.10">
    <property type="entry name" value="Cytochrome P450"/>
    <property type="match status" value="1"/>
</dbReference>
<dbReference type="GO" id="GO:0004497">
    <property type="term" value="F:monooxygenase activity"/>
    <property type="evidence" value="ECO:0007669"/>
    <property type="project" value="UniProtKB-KW"/>
</dbReference>
<protein>
    <submittedName>
        <fullName evidence="9">Putative cytochrome P450 135B1</fullName>
    </submittedName>
</protein>
<evidence type="ECO:0000256" key="1">
    <source>
        <dbReference type="ARBA" id="ARBA00010617"/>
    </source>
</evidence>
<evidence type="ECO:0000256" key="2">
    <source>
        <dbReference type="ARBA" id="ARBA00022617"/>
    </source>
</evidence>
<dbReference type="GO" id="GO:0016705">
    <property type="term" value="F:oxidoreductase activity, acting on paired donors, with incorporation or reduction of molecular oxygen"/>
    <property type="evidence" value="ECO:0007669"/>
    <property type="project" value="InterPro"/>
</dbReference>
<evidence type="ECO:0000313" key="9">
    <source>
        <dbReference type="EMBL" id="BBY66812.1"/>
    </source>
</evidence>
<evidence type="ECO:0000256" key="4">
    <source>
        <dbReference type="ARBA" id="ARBA00023002"/>
    </source>
</evidence>
<accession>A0A7I7TC14</accession>
<sequence length="393" mass="44286">MFTMKLVGLGAIVMVSHPEVVREVFTASPELLHAGEANRVLLPVVGPNSVMLLDGDAHREQRRLLMPAFRGSHLQSYANTIRDIAEAEIARWPRGEPVRLLPQMQKLTLEVILRVVFGLQHGERVDRLRAALRRMLALSMNVFGQMMMLVVGPEQMRTALTHRVLREVDRLLYEEIAARRQVDDLDERTDVLSMLLKAKHADGDPMSDREVRDELITLLLAGHETTASGLAWAVERIIRHPDIQSRLVEAARADAHEYIAAVVKESLRLRPVVSLVGRRLKEPMVIGGVPLPAGVAVVPSIYLMHRRPEIYPDPEQFRPERFLGHHAGTYTWIPFGGGVRRCLGATFAEFEMRIVLAALFASNQLRPDRREPEPVHRRSITHVPGRGTTVILE</sequence>
<feature type="binding site" description="axial binding residue" evidence="7">
    <location>
        <position position="342"/>
    </location>
    <ligand>
        <name>heme</name>
        <dbReference type="ChEBI" id="CHEBI:30413"/>
    </ligand>
    <ligandPart>
        <name>Fe</name>
        <dbReference type="ChEBI" id="CHEBI:18248"/>
    </ligandPart>
</feature>
<dbReference type="SUPFAM" id="SSF48264">
    <property type="entry name" value="Cytochrome P450"/>
    <property type="match status" value="1"/>
</dbReference>
<dbReference type="InterPro" id="IPR036396">
    <property type="entry name" value="Cyt_P450_sf"/>
</dbReference>
<dbReference type="InterPro" id="IPR017972">
    <property type="entry name" value="Cyt_P450_CS"/>
</dbReference>
<dbReference type="AlphaFoldDB" id="A0A7I7TC14"/>
<dbReference type="InterPro" id="IPR050196">
    <property type="entry name" value="Cytochrome_P450_Monoox"/>
</dbReference>
<dbReference type="Proteomes" id="UP000467148">
    <property type="component" value="Chromosome"/>
</dbReference>
<evidence type="ECO:0000256" key="6">
    <source>
        <dbReference type="ARBA" id="ARBA00023033"/>
    </source>
</evidence>
<keyword evidence="6 8" id="KW-0503">Monooxygenase</keyword>
<evidence type="ECO:0000256" key="5">
    <source>
        <dbReference type="ARBA" id="ARBA00023004"/>
    </source>
</evidence>
<evidence type="ECO:0000256" key="8">
    <source>
        <dbReference type="RuleBase" id="RU000461"/>
    </source>
</evidence>
<keyword evidence="5 7" id="KW-0408">Iron</keyword>
<dbReference type="EMBL" id="AP022596">
    <property type="protein sequence ID" value="BBY66812.1"/>
    <property type="molecule type" value="Genomic_DNA"/>
</dbReference>
<keyword evidence="4 8" id="KW-0560">Oxidoreductase</keyword>
<dbReference type="KEGG" id="mhev:MHEL_50550"/>
<comment type="cofactor">
    <cofactor evidence="7">
        <name>heme</name>
        <dbReference type="ChEBI" id="CHEBI:30413"/>
    </cofactor>
</comment>
<keyword evidence="3 7" id="KW-0479">Metal-binding</keyword>
<dbReference type="GO" id="GO:0020037">
    <property type="term" value="F:heme binding"/>
    <property type="evidence" value="ECO:0007669"/>
    <property type="project" value="InterPro"/>
</dbReference>
<dbReference type="PROSITE" id="PS00086">
    <property type="entry name" value="CYTOCHROME_P450"/>
    <property type="match status" value="1"/>
</dbReference>
<dbReference type="CDD" id="cd11053">
    <property type="entry name" value="CYP110-like"/>
    <property type="match status" value="1"/>
</dbReference>
<keyword evidence="2 7" id="KW-0349">Heme</keyword>
<keyword evidence="10" id="KW-1185">Reference proteome</keyword>